<reference evidence="1 2" key="1">
    <citation type="submission" date="2012-07" db="EMBL/GenBank/DDBJ databases">
        <title>The Genome Sequence of Facklamia hominis CCUG 36813.</title>
        <authorList>
            <consortium name="The Broad Institute Genome Sequencing Platform"/>
            <person name="Earl A."/>
            <person name="Ward D."/>
            <person name="Feldgarden M."/>
            <person name="Gevers D."/>
            <person name="Huys G."/>
            <person name="Walker B."/>
            <person name="Young S.K."/>
            <person name="Zeng Q."/>
            <person name="Gargeya S."/>
            <person name="Fitzgerald M."/>
            <person name="Haas B."/>
            <person name="Abouelleil A."/>
            <person name="Alvarado L."/>
            <person name="Arachchi H.M."/>
            <person name="Berlin A.M."/>
            <person name="Chapman S.B."/>
            <person name="Goldberg J."/>
            <person name="Griggs A."/>
            <person name="Gujja S."/>
            <person name="Hansen M."/>
            <person name="Howarth C."/>
            <person name="Imamovic A."/>
            <person name="Larimer J."/>
            <person name="McCowen C."/>
            <person name="Montmayeur A."/>
            <person name="Murphy C."/>
            <person name="Neiman D."/>
            <person name="Pearson M."/>
            <person name="Priest M."/>
            <person name="Roberts A."/>
            <person name="Saif S."/>
            <person name="Shea T."/>
            <person name="Sisk P."/>
            <person name="Sykes S."/>
            <person name="Wortman J."/>
            <person name="Nusbaum C."/>
            <person name="Birren B."/>
        </authorList>
    </citation>
    <scope>NUCLEOTIDE SEQUENCE [LARGE SCALE GENOMIC DNA]</scope>
    <source>
        <strain evidence="1 2">CCUG 36813</strain>
    </source>
</reference>
<evidence type="ECO:0008006" key="3">
    <source>
        <dbReference type="Google" id="ProtNLM"/>
    </source>
</evidence>
<evidence type="ECO:0000313" key="1">
    <source>
        <dbReference type="EMBL" id="EKB56324.1"/>
    </source>
</evidence>
<dbReference type="SUPFAM" id="SSF51735">
    <property type="entry name" value="NAD(P)-binding Rossmann-fold domains"/>
    <property type="match status" value="1"/>
</dbReference>
<proteinExistence type="predicted"/>
<dbReference type="EMBL" id="AGZD01000001">
    <property type="protein sequence ID" value="EKB56324.1"/>
    <property type="molecule type" value="Genomic_DNA"/>
</dbReference>
<protein>
    <recommendedName>
        <fullName evidence="3">Ornithine cyclodeaminase</fullName>
    </recommendedName>
</protein>
<organism evidence="1 2">
    <name type="scientific">Facklamia hominis CCUG 36813</name>
    <dbReference type="NCBI Taxonomy" id="883111"/>
    <lineage>
        <taxon>Bacteria</taxon>
        <taxon>Bacillati</taxon>
        <taxon>Bacillota</taxon>
        <taxon>Bacilli</taxon>
        <taxon>Lactobacillales</taxon>
        <taxon>Aerococcaceae</taxon>
        <taxon>Facklamia</taxon>
    </lineage>
</organism>
<dbReference type="PANTHER" id="PTHR13812:SF19">
    <property type="entry name" value="KETIMINE REDUCTASE MU-CRYSTALLIN"/>
    <property type="match status" value="1"/>
</dbReference>
<dbReference type="AlphaFoldDB" id="K1MK92"/>
<dbReference type="STRING" id="883111.HMPREF9706_00307"/>
<dbReference type="InterPro" id="IPR023401">
    <property type="entry name" value="ODC_N"/>
</dbReference>
<comment type="caution">
    <text evidence="1">The sequence shown here is derived from an EMBL/GenBank/DDBJ whole genome shotgun (WGS) entry which is preliminary data.</text>
</comment>
<dbReference type="PANTHER" id="PTHR13812">
    <property type="entry name" value="KETIMINE REDUCTASE MU-CRYSTALLIN"/>
    <property type="match status" value="1"/>
</dbReference>
<dbReference type="Gene3D" id="3.40.50.720">
    <property type="entry name" value="NAD(P)-binding Rossmann-like Domain"/>
    <property type="match status" value="1"/>
</dbReference>
<dbReference type="PIRSF" id="PIRSF001439">
    <property type="entry name" value="CryM"/>
    <property type="match status" value="1"/>
</dbReference>
<dbReference type="GO" id="GO:0005737">
    <property type="term" value="C:cytoplasm"/>
    <property type="evidence" value="ECO:0007669"/>
    <property type="project" value="TreeGrafter"/>
</dbReference>
<gene>
    <name evidence="1" type="ORF">HMPREF9706_00307</name>
</gene>
<evidence type="ECO:0000313" key="2">
    <source>
        <dbReference type="Proteomes" id="UP000004465"/>
    </source>
</evidence>
<name>K1MK92_9LACT</name>
<accession>K1MK92</accession>
<dbReference type="Pfam" id="PF02423">
    <property type="entry name" value="OCD_Mu_crystall"/>
    <property type="match status" value="1"/>
</dbReference>
<dbReference type="RefSeq" id="WP_006907615.1">
    <property type="nucleotide sequence ID" value="NZ_JH932292.1"/>
</dbReference>
<dbReference type="PATRIC" id="fig|883111.3.peg.304"/>
<dbReference type="InterPro" id="IPR036291">
    <property type="entry name" value="NAD(P)-bd_dom_sf"/>
</dbReference>
<sequence>MENDFLYLSEEDVDFLIGDNYSMVEDVVVEALEHYYHGQALMPDKISLIFDKKNQNRINCMPASITPKNIYGTKWVSVFPSNRSKGIKNVEGFSFLSETVTGKLLCMMNSSITTSLRTAAVGSLAARYLASANTKTIGFIGAGEEAKSHFLLLMNTFPNINTCKFSARDIEDTSALINELEKDYPTVNFIDCKDDYQKAIEASNIIVTAISSQDPVLKADWIEDGMLYIHVGGREDEDEVALKATKIVCDSWEAVKHRTQTLSQMYVNNIIDDSNIYADLHEIIEGKKPGRENEKEFIYFNSVGLSVIDSLLSYKIYELAREKNIGTLLKK</sequence>
<dbReference type="Proteomes" id="UP000004465">
    <property type="component" value="Unassembled WGS sequence"/>
</dbReference>
<dbReference type="InterPro" id="IPR003462">
    <property type="entry name" value="ODC_Mu_crystall"/>
</dbReference>
<keyword evidence="2" id="KW-1185">Reference proteome</keyword>
<dbReference type="HOGENOM" id="CLU_042088_3_1_9"/>
<dbReference type="Gene3D" id="3.30.1780.10">
    <property type="entry name" value="ornithine cyclodeaminase, domain 1"/>
    <property type="match status" value="1"/>
</dbReference>